<dbReference type="Pfam" id="PF01027">
    <property type="entry name" value="Bax1-I"/>
    <property type="match status" value="1"/>
</dbReference>
<name>A0A1S7LMQ7_MAGMO</name>
<sequence>MNHQQGFDPRQQAQTARMPRGVGLDLSASTVEYLQQVYAYLGASMLLAVAAGYVGMDSPLAMMARQSLLISLVVMIGTMMLAFWKPGAPTLFLATGSWGFLAGPIIGMYVNAGAAGIVGQAAFLTGAIFVGMTAYAMTTKKDFSFMGGMLFAGLIVIIVGGLVNAFFLKSPAMTFAISAGGALLMSGFLLYETQQLKQAPWAMHPAAAAVSLFTTIYNLFMMLLSLLGMGRDE</sequence>
<keyword evidence="5 6" id="KW-0472">Membrane</keyword>
<dbReference type="AlphaFoldDB" id="A0A1S7LMQ7"/>
<dbReference type="PANTHER" id="PTHR23291:SF115">
    <property type="entry name" value="MODULATOR OF FTSH PROTEASE YCCA"/>
    <property type="match status" value="1"/>
</dbReference>
<dbReference type="InterPro" id="IPR006214">
    <property type="entry name" value="Bax_inhibitor_1-related"/>
</dbReference>
<evidence type="ECO:0000256" key="4">
    <source>
        <dbReference type="ARBA" id="ARBA00022989"/>
    </source>
</evidence>
<evidence type="ECO:0000256" key="1">
    <source>
        <dbReference type="ARBA" id="ARBA00004651"/>
    </source>
</evidence>
<dbReference type="CDD" id="cd10432">
    <property type="entry name" value="BI-1-like_bacterial"/>
    <property type="match status" value="1"/>
</dbReference>
<keyword evidence="2" id="KW-1003">Cell membrane</keyword>
<evidence type="ECO:0000256" key="5">
    <source>
        <dbReference type="ARBA" id="ARBA00023136"/>
    </source>
</evidence>
<evidence type="ECO:0000256" key="3">
    <source>
        <dbReference type="ARBA" id="ARBA00022692"/>
    </source>
</evidence>
<gene>
    <name evidence="7" type="ORF">MAGMO_3789</name>
</gene>
<feature type="transmembrane region" description="Helical" evidence="6">
    <location>
        <begin position="143"/>
        <end position="167"/>
    </location>
</feature>
<accession>A0A1S7LMQ7</accession>
<evidence type="ECO:0000256" key="2">
    <source>
        <dbReference type="ARBA" id="ARBA00022475"/>
    </source>
</evidence>
<dbReference type="GO" id="GO:0005886">
    <property type="term" value="C:plasma membrane"/>
    <property type="evidence" value="ECO:0007669"/>
    <property type="project" value="UniProtKB-SubCell"/>
</dbReference>
<evidence type="ECO:0000256" key="6">
    <source>
        <dbReference type="RuleBase" id="RU004379"/>
    </source>
</evidence>
<protein>
    <submittedName>
        <fullName evidence="7">Uncharacterized protein</fullName>
    </submittedName>
</protein>
<reference evidence="7" key="1">
    <citation type="submission" date="2015-04" db="EMBL/GenBank/DDBJ databases">
        <authorList>
            <person name="Syromyatnikov M.Y."/>
            <person name="Popov V.N."/>
        </authorList>
    </citation>
    <scope>NUCLEOTIDE SEQUENCE</scope>
    <source>
        <strain evidence="7">MO-1</strain>
    </source>
</reference>
<proteinExistence type="inferred from homology"/>
<feature type="transmembrane region" description="Helical" evidence="6">
    <location>
        <begin position="68"/>
        <end position="84"/>
    </location>
</feature>
<feature type="transmembrane region" description="Helical" evidence="6">
    <location>
        <begin position="203"/>
        <end position="227"/>
    </location>
</feature>
<comment type="similarity">
    <text evidence="6">Belongs to the BI1 family.</text>
</comment>
<feature type="transmembrane region" description="Helical" evidence="6">
    <location>
        <begin position="37"/>
        <end position="56"/>
    </location>
</feature>
<feature type="transmembrane region" description="Helical" evidence="6">
    <location>
        <begin position="174"/>
        <end position="191"/>
    </location>
</feature>
<feature type="transmembrane region" description="Helical" evidence="6">
    <location>
        <begin position="90"/>
        <end position="110"/>
    </location>
</feature>
<comment type="subcellular location">
    <subcellularLocation>
        <location evidence="1">Cell membrane</location>
        <topology evidence="1">Multi-pass membrane protein</topology>
    </subcellularLocation>
</comment>
<organism evidence="7">
    <name type="scientific">Magnetococcus massalia (strain MO-1)</name>
    <dbReference type="NCBI Taxonomy" id="451514"/>
    <lineage>
        <taxon>Bacteria</taxon>
        <taxon>Pseudomonadati</taxon>
        <taxon>Pseudomonadota</taxon>
        <taxon>Magnetococcia</taxon>
        <taxon>Magnetococcales</taxon>
        <taxon>Magnetococcaceae</taxon>
        <taxon>Magnetococcus</taxon>
    </lineage>
</organism>
<dbReference type="EMBL" id="LO017727">
    <property type="protein sequence ID" value="CRH07918.1"/>
    <property type="molecule type" value="Genomic_DNA"/>
</dbReference>
<keyword evidence="3 6" id="KW-0812">Transmembrane</keyword>
<dbReference type="PANTHER" id="PTHR23291">
    <property type="entry name" value="BAX INHIBITOR-RELATED"/>
    <property type="match status" value="1"/>
</dbReference>
<feature type="transmembrane region" description="Helical" evidence="6">
    <location>
        <begin position="117"/>
        <end position="137"/>
    </location>
</feature>
<keyword evidence="4 6" id="KW-1133">Transmembrane helix</keyword>
<evidence type="ECO:0000313" key="7">
    <source>
        <dbReference type="EMBL" id="CRH07918.1"/>
    </source>
</evidence>